<dbReference type="PATRIC" id="fig|178900.6.peg.3087"/>
<dbReference type="AlphaFoldDB" id="A0A149UT25"/>
<accession>A0A149UT25</accession>
<dbReference type="EMBL" id="LHZY01000044">
    <property type="protein sequence ID" value="KXV70926.1"/>
    <property type="molecule type" value="Genomic_DNA"/>
</dbReference>
<sequence>MFSKVNTKTSPITSSIVGSVASFMMKRPWYMIRISLSEPEVLGVALCEYAEQQSHQSDCVTLCQYYPRLRDFMRHVQTYGFPRLYCPALTRIVQGVRALFQSKVK</sequence>
<organism evidence="1 2">
    <name type="scientific">Acetobacter cerevisiae</name>
    <dbReference type="NCBI Taxonomy" id="178900"/>
    <lineage>
        <taxon>Bacteria</taxon>
        <taxon>Pseudomonadati</taxon>
        <taxon>Pseudomonadota</taxon>
        <taxon>Alphaproteobacteria</taxon>
        <taxon>Acetobacterales</taxon>
        <taxon>Acetobacteraceae</taxon>
        <taxon>Acetobacter</taxon>
    </lineage>
</organism>
<comment type="caution">
    <text evidence="1">The sequence shown here is derived from an EMBL/GenBank/DDBJ whole genome shotgun (WGS) entry which is preliminary data.</text>
</comment>
<name>A0A149UT25_9PROT</name>
<gene>
    <name evidence="1" type="ORF">AD952_11300</name>
</gene>
<proteinExistence type="predicted"/>
<reference evidence="1 2" key="1">
    <citation type="submission" date="2015-06" db="EMBL/GenBank/DDBJ databases">
        <title>Improved classification and identification of acetic acid bacteria using matrix-assisted laser desorption/ionization time-of-flight mass spectrometry; Gluconobacter nephelii and Gluconobacter uchimurae are later heterotypic synonyms of Gluconobacter japonicus and Gluconobacter oxydans, respectively.</title>
        <authorList>
            <person name="Li L."/>
            <person name="Cleenwerck I."/>
            <person name="De Vuyst L."/>
            <person name="Vandamme P."/>
        </authorList>
    </citation>
    <scope>NUCLEOTIDE SEQUENCE [LARGE SCALE GENOMIC DNA]</scope>
    <source>
        <strain evidence="1 2">LMG 1608</strain>
    </source>
</reference>
<dbReference type="Proteomes" id="UP000075312">
    <property type="component" value="Unassembled WGS sequence"/>
</dbReference>
<evidence type="ECO:0000313" key="1">
    <source>
        <dbReference type="EMBL" id="KXV70926.1"/>
    </source>
</evidence>
<evidence type="ECO:0000313" key="2">
    <source>
        <dbReference type="Proteomes" id="UP000075312"/>
    </source>
</evidence>
<protein>
    <submittedName>
        <fullName evidence="1">Uncharacterized protein</fullName>
    </submittedName>
</protein>